<name>A0A0D9W1S5_9ORYZ</name>
<organism evidence="1 2">
    <name type="scientific">Leersia perrieri</name>
    <dbReference type="NCBI Taxonomy" id="77586"/>
    <lineage>
        <taxon>Eukaryota</taxon>
        <taxon>Viridiplantae</taxon>
        <taxon>Streptophyta</taxon>
        <taxon>Embryophyta</taxon>
        <taxon>Tracheophyta</taxon>
        <taxon>Spermatophyta</taxon>
        <taxon>Magnoliopsida</taxon>
        <taxon>Liliopsida</taxon>
        <taxon>Poales</taxon>
        <taxon>Poaceae</taxon>
        <taxon>BOP clade</taxon>
        <taxon>Oryzoideae</taxon>
        <taxon>Oryzeae</taxon>
        <taxon>Oryzinae</taxon>
        <taxon>Leersia</taxon>
    </lineage>
</organism>
<dbReference type="Gramene" id="LPERR04G00180.1">
    <property type="protein sequence ID" value="LPERR04G00180.1"/>
    <property type="gene ID" value="LPERR04G00180"/>
</dbReference>
<protein>
    <submittedName>
        <fullName evidence="1">Uncharacterized protein</fullName>
    </submittedName>
</protein>
<evidence type="ECO:0000313" key="2">
    <source>
        <dbReference type="Proteomes" id="UP000032180"/>
    </source>
</evidence>
<accession>A0A0D9W1S5</accession>
<dbReference type="AlphaFoldDB" id="A0A0D9W1S5"/>
<evidence type="ECO:0000313" key="1">
    <source>
        <dbReference type="EnsemblPlants" id="LPERR04G00180.1"/>
    </source>
</evidence>
<dbReference type="eggNOG" id="ENOG502R51S">
    <property type="taxonomic scope" value="Eukaryota"/>
</dbReference>
<dbReference type="SMART" id="SM01157">
    <property type="entry name" value="DUF1719"/>
    <property type="match status" value="3"/>
</dbReference>
<reference evidence="1" key="3">
    <citation type="submission" date="2015-04" db="UniProtKB">
        <authorList>
            <consortium name="EnsemblPlants"/>
        </authorList>
    </citation>
    <scope>IDENTIFICATION</scope>
</reference>
<proteinExistence type="predicted"/>
<dbReference type="PANTHER" id="PTHR33377:SF11">
    <property type="entry name" value="OS04G0105900 PROTEIN"/>
    <property type="match status" value="1"/>
</dbReference>
<reference evidence="2" key="2">
    <citation type="submission" date="2013-12" db="EMBL/GenBank/DDBJ databases">
        <authorList>
            <person name="Yu Y."/>
            <person name="Lee S."/>
            <person name="de Baynast K."/>
            <person name="Wissotski M."/>
            <person name="Liu L."/>
            <person name="Talag J."/>
            <person name="Goicoechea J."/>
            <person name="Angelova A."/>
            <person name="Jetty R."/>
            <person name="Kudrna D."/>
            <person name="Golser W."/>
            <person name="Rivera L."/>
            <person name="Zhang J."/>
            <person name="Wing R."/>
        </authorList>
    </citation>
    <scope>NUCLEOTIDE SEQUENCE</scope>
</reference>
<dbReference type="InterPro" id="IPR013181">
    <property type="entry name" value="DUF1719"/>
</dbReference>
<dbReference type="Pfam" id="PF08224">
    <property type="entry name" value="DUF1719"/>
    <property type="match status" value="4"/>
</dbReference>
<sequence length="1184" mass="135797">MAEAVGSAIVGDAVRRTFTGIISKNEDSSDEGGNIERLEMAHIKMEAAIETSNKWQITDTPLLRWQKKLKRASQECDDILHRCRQRTLEDKEIEEQIKQSSFPRRVAHATKSFIFSFTGHNNDEYSSSAVRKFERIADSANDFLRFVQLGGRPRQYLFFDPLIAHLFAGKYLKYQILHDGSRYHYFAIRPMNFEERGLEAMMSFIYEDCKVPKNSFRLGFMMRLSESTDIMGITVRCLQLVTPHFKSTADIVIRELTQLPTQDFSRLPPNDAYGSKEHWDNVHSTLTQWFRPDPVCCTKGCAPAHSSNSTKTSSMSSIFPEPVSEVFLQCHISLSEYNVLQGSSTARYGTSSVQNFPPLKLGILFMPHDSAKELKPSDGESYAVEAIDGEKQQTSHVNVHPHQLDEMLLPKAINYLYHNAEASTYQMSWKSKHGSAHLCVEKISMATPLRARRTTRRQGRRNKIQALQMQEQIKNGQWKQVARDFLKLLAVRSSDNLQGSFIMIETVRSAIVGDAVGRIFSGVISKNEDNLDEGGNIERLEMAHIKMEAAIETSNKWQITDMPLLRWQKKLKRASQECDDILHRCKQRALEHRENEGRIKQSSFPSRIAHATKSFIISFSGKNNDDYSSRTVVQRFERIADSASDFLRYVQLGKSLRYQMLHDGSQYHYFVIRPMYFEERGLEAMMSFIYEDYKVLKNSFRLGFTLRLSESTDIMGITIKCLQLVTPHFKSIAEVVIRELTQLSTQDFSWLPPYNACGKMEHWDNVHSTLTRWFRPDPLCCHEGCVPACSSNTKTSMSRIFPEPVSECHISLSEYNNLKGSSATSYGTSSPDNFPPLKLGILFMPHDSVEDLEPANTTEGYVVEAIDGEKQHTKYVNIHPHQLDEMLLPKAIEYLYHNGEVSTYQMSWKSKHGSAHLCVEKTSMSTLPLAHRKTRRGRRNKSQAIQMEEHIKNWQWKQVTQDFLKLLAVRSPDNSQGSIERLEMAHIKMESAIETSLRKWQITHTPLLRWQKKLKPNQQKKKQSDEPLHRRVSHATKSFVFSFIGYDNAQAAVFSEDLRGLRILGGRPRQYLFFDPLIVHLFAGKSIRKVQTSWGYSQVFTKLVAPHFKPTADAVIRELTQLPTQDFSWLPPYDEYGGREHMNNCHISLSSVSGYDMSSLDNFPPLKLGILFMPHDSVEDVLKP</sequence>
<dbReference type="HOGENOM" id="CLU_003319_0_0_1"/>
<dbReference type="PANTHER" id="PTHR33377">
    <property type="entry name" value="OS10G0134700 PROTEIN-RELATED"/>
    <property type="match status" value="1"/>
</dbReference>
<reference evidence="1 2" key="1">
    <citation type="submission" date="2012-08" db="EMBL/GenBank/DDBJ databases">
        <title>Oryza genome evolution.</title>
        <authorList>
            <person name="Wing R.A."/>
        </authorList>
    </citation>
    <scope>NUCLEOTIDE SEQUENCE</scope>
</reference>
<dbReference type="Proteomes" id="UP000032180">
    <property type="component" value="Chromosome 4"/>
</dbReference>
<keyword evidence="2" id="KW-1185">Reference proteome</keyword>
<dbReference type="EnsemblPlants" id="LPERR04G00180.1">
    <property type="protein sequence ID" value="LPERR04G00180.1"/>
    <property type="gene ID" value="LPERR04G00180"/>
</dbReference>